<dbReference type="RefSeq" id="WP_237089768.1">
    <property type="nucleotide sequence ID" value="NZ_CP019717.1"/>
</dbReference>
<gene>
    <name evidence="1" type="ORF">ERICV_00726</name>
</gene>
<dbReference type="InterPro" id="IPR014054">
    <property type="entry name" value="Phage_regulatory_Rha"/>
</dbReference>
<dbReference type="EMBL" id="CP019717">
    <property type="protein sequence ID" value="QHZ49907.1"/>
    <property type="molecule type" value="Genomic_DNA"/>
</dbReference>
<proteinExistence type="predicted"/>
<organism evidence="1 2">
    <name type="scientific">Paenibacillus larvae subsp. larvae</name>
    <dbReference type="NCBI Taxonomy" id="147375"/>
    <lineage>
        <taxon>Bacteria</taxon>
        <taxon>Bacillati</taxon>
        <taxon>Bacillota</taxon>
        <taxon>Bacilli</taxon>
        <taxon>Bacillales</taxon>
        <taxon>Paenibacillaceae</taxon>
        <taxon>Paenibacillus</taxon>
    </lineage>
</organism>
<name>A0A6C0QMI1_9BACL</name>
<sequence length="98" mass="11654">MNQLVFIQNGKTVTDSFTVAKVFGKEHKRVMQDIRELECSEEFRQHNFVLSSYWSKQNKELPKVNMTRDGFTFFVMRYTGTEKTVGEYRVTKTYLKLI</sequence>
<evidence type="ECO:0000313" key="2">
    <source>
        <dbReference type="Proteomes" id="UP000464330"/>
    </source>
</evidence>
<dbReference type="Proteomes" id="UP000464330">
    <property type="component" value="Chromosome"/>
</dbReference>
<dbReference type="AlphaFoldDB" id="A0A6C0QMI1"/>
<dbReference type="Pfam" id="PF09669">
    <property type="entry name" value="Phage_pRha"/>
    <property type="match status" value="1"/>
</dbReference>
<protein>
    <submittedName>
        <fullName evidence="1">Phage regulatory protein, Rha family</fullName>
    </submittedName>
</protein>
<reference evidence="1 2" key="1">
    <citation type="journal article" date="2020" name="Int. J. Med. Microbiol.">
        <title>Discovery of Paenibacillus larvae ERIC V: Phenotypic and genomic comparison to genotypes ERIC I-IV reveal different inventories of virulence factors which correlate with epidemiological prevalences of American Foulbrood.</title>
        <authorList>
            <person name="Beims H."/>
            <person name="Bunk B."/>
            <person name="Erler S."/>
            <person name="Mohr K.I."/>
            <person name="Sproer C."/>
            <person name="Pradella S."/>
            <person name="Gunther G."/>
            <person name="Rohde M."/>
            <person name="von der Ohe W."/>
            <person name="Steinert M."/>
        </authorList>
    </citation>
    <scope>NUCLEOTIDE SEQUENCE [LARGE SCALE GENOMIC DNA]</scope>
    <source>
        <strain evidence="1">Eric_V</strain>
    </source>
</reference>
<evidence type="ECO:0000313" key="1">
    <source>
        <dbReference type="EMBL" id="QHZ49907.1"/>
    </source>
</evidence>
<accession>A0A6C0QMI1</accession>
<dbReference type="NCBIfam" id="TIGR02681">
    <property type="entry name" value="phage_pRha"/>
    <property type="match status" value="1"/>
</dbReference>